<reference evidence="1" key="1">
    <citation type="submission" date="2022-04" db="EMBL/GenBank/DDBJ databases">
        <title>Jade perch genome.</title>
        <authorList>
            <person name="Chao B."/>
        </authorList>
    </citation>
    <scope>NUCLEOTIDE SEQUENCE</scope>
    <source>
        <strain evidence="1">CB-2022</strain>
    </source>
</reference>
<evidence type="ECO:0000313" key="1">
    <source>
        <dbReference type="EMBL" id="KAI3352149.1"/>
    </source>
</evidence>
<dbReference type="Proteomes" id="UP000831701">
    <property type="component" value="Chromosome 24"/>
</dbReference>
<keyword evidence="2" id="KW-1185">Reference proteome</keyword>
<sequence>MTLPLWDVCVSEGNDCEYRKVIMNFVDWCELNHLQVNAKQDKGDGDRLQQETLIRDCTSDDWVIGERRVLDKLSTIMDNTSHPLHQTVGALSSSFSNRLRHPRCRKERFHRCPPPGSGGCHATTGTRDLASTTSSCRACDNGGREHGPLGLNVSQPPSESVRSFFPEVGVEDLPDRGLGQMFPTTDPHNTFGSARRQDVVRDKPMIADFKTRWPGLFTVAEDETVEKRRECILRALCTYLNEDPSILFKEYLVYTKRSGVHKELNVRMKQENNSYMRKLEPKLQQNNVFSLLPLFIHLPPLNPPPPIFAATLTFGKGKEWSGRRQQLSASLCRCSPGQATSSVRVVFFDLASVLIFIRPALLESEVMAMQSSMREIVNTAQNLIAVINSTLQSLSVQVNETHSGQPALRTAGNSKGTGGSGQRPLTTISPETEGYTGAIVHTASNGGKSVLYIVPQGEIDMTPLPLSSKEFDKIPKAYCSRTTILHSLARLLPMLDQMRKGLQLYNLPDVMEKNIDLCRPLFVPLQDNKPDANFIMASCKPDFSEQGTSRHNLEQSLLNCFQDFLQELEDNGKKHVHLSWKCILMPDSIVSAYNFLERKKALNCQTPSYLKKLIVPYYPTRVLLSLNADYLRFQKSLKTEPSVIKLLLCGIRSQFQFRGRHPLYI</sequence>
<evidence type="ECO:0000313" key="2">
    <source>
        <dbReference type="Proteomes" id="UP000831701"/>
    </source>
</evidence>
<name>A0ACB8V9L7_9TELE</name>
<organism evidence="1 2">
    <name type="scientific">Scortum barcoo</name>
    <name type="common">barcoo grunter</name>
    <dbReference type="NCBI Taxonomy" id="214431"/>
    <lineage>
        <taxon>Eukaryota</taxon>
        <taxon>Metazoa</taxon>
        <taxon>Chordata</taxon>
        <taxon>Craniata</taxon>
        <taxon>Vertebrata</taxon>
        <taxon>Euteleostomi</taxon>
        <taxon>Actinopterygii</taxon>
        <taxon>Neopterygii</taxon>
        <taxon>Teleostei</taxon>
        <taxon>Neoteleostei</taxon>
        <taxon>Acanthomorphata</taxon>
        <taxon>Eupercaria</taxon>
        <taxon>Centrarchiformes</taxon>
        <taxon>Terapontoidei</taxon>
        <taxon>Terapontidae</taxon>
        <taxon>Scortum</taxon>
    </lineage>
</organism>
<accession>A0ACB8V9L7</accession>
<proteinExistence type="predicted"/>
<gene>
    <name evidence="1" type="ORF">L3Q82_020960</name>
</gene>
<comment type="caution">
    <text evidence="1">The sequence shown here is derived from an EMBL/GenBank/DDBJ whole genome shotgun (WGS) entry which is preliminary data.</text>
</comment>
<protein>
    <submittedName>
        <fullName evidence="1">Uncharacterized protein</fullName>
    </submittedName>
</protein>
<dbReference type="EMBL" id="CM041554">
    <property type="protein sequence ID" value="KAI3352149.1"/>
    <property type="molecule type" value="Genomic_DNA"/>
</dbReference>